<name>A0A160KS70_9MICO</name>
<evidence type="ECO:0000259" key="1">
    <source>
        <dbReference type="Pfam" id="PF12713"/>
    </source>
</evidence>
<keyword evidence="3" id="KW-1185">Reference proteome</keyword>
<dbReference type="EMBL" id="CP015515">
    <property type="protein sequence ID" value="AND16199.1"/>
    <property type="molecule type" value="Genomic_DNA"/>
</dbReference>
<evidence type="ECO:0000313" key="2">
    <source>
        <dbReference type="EMBL" id="AND16199.1"/>
    </source>
</evidence>
<gene>
    <name evidence="2" type="ORF">A6122_1050</name>
</gene>
<proteinExistence type="predicted"/>
<dbReference type="Pfam" id="PF12713">
    <property type="entry name" value="DUF3806"/>
    <property type="match status" value="1"/>
</dbReference>
<dbReference type="RefSeq" id="WP_068252482.1">
    <property type="nucleotide sequence ID" value="NZ_CP015515.1"/>
</dbReference>
<evidence type="ECO:0000313" key="3">
    <source>
        <dbReference type="Proteomes" id="UP000077071"/>
    </source>
</evidence>
<organism evidence="2 3">
    <name type="scientific">Rathayibacter tritici</name>
    <dbReference type="NCBI Taxonomy" id="33888"/>
    <lineage>
        <taxon>Bacteria</taxon>
        <taxon>Bacillati</taxon>
        <taxon>Actinomycetota</taxon>
        <taxon>Actinomycetes</taxon>
        <taxon>Micrococcales</taxon>
        <taxon>Microbacteriaceae</taxon>
        <taxon>Rathayibacter</taxon>
    </lineage>
</organism>
<feature type="domain" description="DUF3806" evidence="1">
    <location>
        <begin position="74"/>
        <end position="139"/>
    </location>
</feature>
<sequence length="163" mass="18028">MKKFFQRPASKRPLAFIQTEPRFSEPNEAEKTWMAGHLPLAADLGVEVADIAQIVSLYELILQSWRYFPAENPSDPTVSVNALGTVFGEHLVRRTMMRGVMATDEYGTELAVHDSATSTLIYPPNAVAKRWTAGESGAIRSTWFRASTGDSAQKSMTSLFTLS</sequence>
<dbReference type="STRING" id="33888.A6122_1050"/>
<accession>A0A160KS70</accession>
<dbReference type="Proteomes" id="UP000077071">
    <property type="component" value="Chromosome"/>
</dbReference>
<dbReference type="AlphaFoldDB" id="A0A160KS70"/>
<reference evidence="2 3" key="1">
    <citation type="submission" date="2016-05" db="EMBL/GenBank/DDBJ databases">
        <title>Complete genome sequence of Rathayibacter tritici NCPPB 1953.</title>
        <authorList>
            <person name="Park J."/>
            <person name="Lee H.-H."/>
            <person name="Lee S.-W."/>
            <person name="Seo Y.-S."/>
        </authorList>
    </citation>
    <scope>NUCLEOTIDE SEQUENCE [LARGE SCALE GENOMIC DNA]</scope>
    <source>
        <strain evidence="2 3">NCPPB 1953</strain>
    </source>
</reference>
<dbReference type="OrthoDB" id="5185238at2"/>
<dbReference type="InterPro" id="IPR024266">
    <property type="entry name" value="DUF3806"/>
</dbReference>
<dbReference type="PATRIC" id="fig|33888.3.peg.1158"/>
<protein>
    <recommendedName>
        <fullName evidence="1">DUF3806 domain-containing protein</fullName>
    </recommendedName>
</protein>
<dbReference type="KEGG" id="rtn:A6122_1050"/>